<reference evidence="1 2" key="1">
    <citation type="journal article" date="2016" name="Mol. Biol. Evol.">
        <title>Comparative Genomics of Early-Diverging Mushroom-Forming Fungi Provides Insights into the Origins of Lignocellulose Decay Capabilities.</title>
        <authorList>
            <person name="Nagy L.G."/>
            <person name="Riley R."/>
            <person name="Tritt A."/>
            <person name="Adam C."/>
            <person name="Daum C."/>
            <person name="Floudas D."/>
            <person name="Sun H."/>
            <person name="Yadav J.S."/>
            <person name="Pangilinan J."/>
            <person name="Larsson K.H."/>
            <person name="Matsuura K."/>
            <person name="Barry K."/>
            <person name="Labutti K."/>
            <person name="Kuo R."/>
            <person name="Ohm R.A."/>
            <person name="Bhattacharya S.S."/>
            <person name="Shirouzu T."/>
            <person name="Yoshinaga Y."/>
            <person name="Martin F.M."/>
            <person name="Grigoriev I.V."/>
            <person name="Hibbett D.S."/>
        </authorList>
    </citation>
    <scope>NUCLEOTIDE SEQUENCE [LARGE SCALE GENOMIC DNA]</scope>
    <source>
        <strain evidence="1 2">HHB10207 ss-3</strain>
    </source>
</reference>
<keyword evidence="2" id="KW-1185">Reference proteome</keyword>
<dbReference type="EMBL" id="KV428029">
    <property type="protein sequence ID" value="KZT40713.1"/>
    <property type="molecule type" value="Genomic_DNA"/>
</dbReference>
<dbReference type="Proteomes" id="UP000076798">
    <property type="component" value="Unassembled WGS sequence"/>
</dbReference>
<proteinExistence type="predicted"/>
<organism evidence="1 2">
    <name type="scientific">Sistotremastrum suecicum HHB10207 ss-3</name>
    <dbReference type="NCBI Taxonomy" id="1314776"/>
    <lineage>
        <taxon>Eukaryota</taxon>
        <taxon>Fungi</taxon>
        <taxon>Dikarya</taxon>
        <taxon>Basidiomycota</taxon>
        <taxon>Agaricomycotina</taxon>
        <taxon>Agaricomycetes</taxon>
        <taxon>Sistotremastrales</taxon>
        <taxon>Sistotremastraceae</taxon>
        <taxon>Sistotremastrum</taxon>
    </lineage>
</organism>
<accession>A0A166FJF7</accession>
<protein>
    <submittedName>
        <fullName evidence="1">Uncharacterized protein</fullName>
    </submittedName>
</protein>
<evidence type="ECO:0000313" key="1">
    <source>
        <dbReference type="EMBL" id="KZT40713.1"/>
    </source>
</evidence>
<name>A0A166FJF7_9AGAM</name>
<evidence type="ECO:0000313" key="2">
    <source>
        <dbReference type="Proteomes" id="UP000076798"/>
    </source>
</evidence>
<gene>
    <name evidence="1" type="ORF">SISSUDRAFT_438968</name>
</gene>
<dbReference type="OrthoDB" id="2149705at2759"/>
<sequence length="265" mass="30343">MASMLDMSVNLDCLWGGYEGATGRYQQGGMAMATTDLYNTISRPVVSRNPRGAFLMSSGSTLQDEEGPCTDFLVTIREYEMLQIEDGIRNYYFFNRMPDSPIERIWCFVVQDGAEDDAECNGSLEFVCEVGPLRIRGRNSQGLIEDGIMNLSFNDLDDPEMDSFPFAFRIASVWRLNTALRFEYLKAKFGFASLDDTNDAETNLISPMTSSFLKSIIWHEQDFRRLNLTEQSYWNLTPEERQIYYRRIIESPWANHPGIVGDNSQ</sequence>
<dbReference type="AlphaFoldDB" id="A0A166FJF7"/>